<name>A0ABV2ITN0_9HYPH</name>
<feature type="region of interest" description="Disordered" evidence="1">
    <location>
        <begin position="78"/>
        <end position="161"/>
    </location>
</feature>
<dbReference type="RefSeq" id="WP_354554162.1">
    <property type="nucleotide sequence ID" value="NZ_JBEPMB010000001.1"/>
</dbReference>
<feature type="region of interest" description="Disordered" evidence="1">
    <location>
        <begin position="214"/>
        <end position="272"/>
    </location>
</feature>
<dbReference type="InterPro" id="IPR018648">
    <property type="entry name" value="DUF2076"/>
</dbReference>
<comment type="caution">
    <text evidence="2">The sequence shown here is derived from an EMBL/GenBank/DDBJ whole genome shotgun (WGS) entry which is preliminary data.</text>
</comment>
<protein>
    <recommendedName>
        <fullName evidence="4">ABC transporter substrate-binding protein</fullName>
    </recommendedName>
</protein>
<evidence type="ECO:0000313" key="2">
    <source>
        <dbReference type="EMBL" id="MET3611832.1"/>
    </source>
</evidence>
<dbReference type="Proteomes" id="UP001549047">
    <property type="component" value="Unassembled WGS sequence"/>
</dbReference>
<feature type="compositionally biased region" description="Pro residues" evidence="1">
    <location>
        <begin position="136"/>
        <end position="149"/>
    </location>
</feature>
<dbReference type="EMBL" id="JBEPMB010000001">
    <property type="protein sequence ID" value="MET3611832.1"/>
    <property type="molecule type" value="Genomic_DNA"/>
</dbReference>
<accession>A0ABV2ITN0</accession>
<evidence type="ECO:0000256" key="1">
    <source>
        <dbReference type="SAM" id="MobiDB-lite"/>
    </source>
</evidence>
<dbReference type="Pfam" id="PF09849">
    <property type="entry name" value="DUF2076"/>
    <property type="match status" value="1"/>
</dbReference>
<feature type="compositionally biased region" description="Low complexity" evidence="1">
    <location>
        <begin position="258"/>
        <end position="272"/>
    </location>
</feature>
<feature type="compositionally biased region" description="Polar residues" evidence="1">
    <location>
        <begin position="214"/>
        <end position="236"/>
    </location>
</feature>
<sequence>MSPEERQLLNELFARVGQAASTPRDPDAETMIRDELARHPYAAYYLAQAVILQEKGLEASAARIGQLEQQVKDLQQGATAQQGQQGQQGGFLSGLSSLFGGNGQGQGAQQPQPGPWGRSGPQAPAYDGGYTRGAPQPGPWSQPAQPPYAAPQQPSRGGGFLAGAMTTAAGVAGGMLMADAVRSLFAPHFGNGGLFGAGGVAGAPVVEETVVNNFFGNGNQTDPSNNWQNGNDSEQSALADMSNATQNTDGGNDDDYDTSSYDDGGFDDSNYA</sequence>
<keyword evidence="3" id="KW-1185">Reference proteome</keyword>
<organism evidence="2 3">
    <name type="scientific">Rhizobium aquaticum</name>
    <dbReference type="NCBI Taxonomy" id="1549636"/>
    <lineage>
        <taxon>Bacteria</taxon>
        <taxon>Pseudomonadati</taxon>
        <taxon>Pseudomonadota</taxon>
        <taxon>Alphaproteobacteria</taxon>
        <taxon>Hyphomicrobiales</taxon>
        <taxon>Rhizobiaceae</taxon>
        <taxon>Rhizobium/Agrobacterium group</taxon>
        <taxon>Rhizobium</taxon>
    </lineage>
</organism>
<proteinExistence type="predicted"/>
<reference evidence="2 3" key="1">
    <citation type="submission" date="2024-06" db="EMBL/GenBank/DDBJ databases">
        <title>Genomic Encyclopedia of Type Strains, Phase IV (KMG-IV): sequencing the most valuable type-strain genomes for metagenomic binning, comparative biology and taxonomic classification.</title>
        <authorList>
            <person name="Goeker M."/>
        </authorList>
    </citation>
    <scope>NUCLEOTIDE SEQUENCE [LARGE SCALE GENOMIC DNA]</scope>
    <source>
        <strain evidence="2 3">DSM 29780</strain>
    </source>
</reference>
<evidence type="ECO:0000313" key="3">
    <source>
        <dbReference type="Proteomes" id="UP001549047"/>
    </source>
</evidence>
<evidence type="ECO:0008006" key="4">
    <source>
        <dbReference type="Google" id="ProtNLM"/>
    </source>
</evidence>
<gene>
    <name evidence="2" type="ORF">ABID16_000137</name>
</gene>